<protein>
    <submittedName>
        <fullName evidence="5">23S rRNA pseudouridine synthase F</fullName>
    </submittedName>
</protein>
<dbReference type="PROSITE" id="PS01149">
    <property type="entry name" value="PSI_RSU"/>
    <property type="match status" value="1"/>
</dbReference>
<dbReference type="InterPro" id="IPR020094">
    <property type="entry name" value="TruA/RsuA/RluB/E/F_N"/>
</dbReference>
<dbReference type="InterPro" id="IPR006145">
    <property type="entry name" value="PsdUridine_synth_RsuA/RluA"/>
</dbReference>
<dbReference type="InterPro" id="IPR002942">
    <property type="entry name" value="S4_RNA-bd"/>
</dbReference>
<dbReference type="SUPFAM" id="SSF55174">
    <property type="entry name" value="Alpha-L RNA-binding motif"/>
    <property type="match status" value="1"/>
</dbReference>
<dbReference type="PANTHER" id="PTHR47683">
    <property type="entry name" value="PSEUDOURIDINE SYNTHASE FAMILY PROTEIN-RELATED"/>
    <property type="match status" value="1"/>
</dbReference>
<dbReference type="CDD" id="cd00165">
    <property type="entry name" value="S4"/>
    <property type="match status" value="1"/>
</dbReference>
<feature type="non-terminal residue" evidence="5">
    <location>
        <position position="135"/>
    </location>
</feature>
<dbReference type="FunFam" id="3.10.290.10:FF:000003">
    <property type="entry name" value="Pseudouridine synthase"/>
    <property type="match status" value="1"/>
</dbReference>
<dbReference type="PROSITE" id="PS50889">
    <property type="entry name" value="S4"/>
    <property type="match status" value="1"/>
</dbReference>
<comment type="similarity">
    <text evidence="1">Belongs to the pseudouridine synthase RsuA family.</text>
</comment>
<sequence length="135" mass="15343">MRLNKYLSDRGICSRREADRLIEAGRVEVNGEKAVPGMQADPTCVIRIDGKKIEPTEKKVLLAFYKPKGVECTTDTRVKNNVISYINYPVRVYYAGRLDKDSQGLLLLTNRGDLANEMMKAGNFHEKEYEVTVDK</sequence>
<dbReference type="Pfam" id="PF00849">
    <property type="entry name" value="PseudoU_synth_2"/>
    <property type="match status" value="1"/>
</dbReference>
<evidence type="ECO:0000256" key="3">
    <source>
        <dbReference type="PROSITE-ProRule" id="PRU00182"/>
    </source>
</evidence>
<dbReference type="Proteomes" id="UP000823850">
    <property type="component" value="Unassembled WGS sequence"/>
</dbReference>
<evidence type="ECO:0000313" key="5">
    <source>
        <dbReference type="EMBL" id="HJD39999.1"/>
    </source>
</evidence>
<evidence type="ECO:0000256" key="1">
    <source>
        <dbReference type="ARBA" id="ARBA00008348"/>
    </source>
</evidence>
<dbReference type="Pfam" id="PF01479">
    <property type="entry name" value="S4"/>
    <property type="match status" value="1"/>
</dbReference>
<dbReference type="SMART" id="SM00363">
    <property type="entry name" value="S4"/>
    <property type="match status" value="1"/>
</dbReference>
<dbReference type="InterPro" id="IPR050343">
    <property type="entry name" value="RsuA_PseudoU_synthase"/>
</dbReference>
<dbReference type="AlphaFoldDB" id="A0A9D2R7J0"/>
<feature type="domain" description="RNA-binding S4" evidence="4">
    <location>
        <begin position="1"/>
        <end position="66"/>
    </location>
</feature>
<dbReference type="GO" id="GO:0003723">
    <property type="term" value="F:RNA binding"/>
    <property type="evidence" value="ECO:0007669"/>
    <property type="project" value="UniProtKB-KW"/>
</dbReference>
<reference evidence="5" key="1">
    <citation type="journal article" date="2021" name="PeerJ">
        <title>Extensive microbial diversity within the chicken gut microbiome revealed by metagenomics and culture.</title>
        <authorList>
            <person name="Gilroy R."/>
            <person name="Ravi A."/>
            <person name="Getino M."/>
            <person name="Pursley I."/>
            <person name="Horton D.L."/>
            <person name="Alikhan N.F."/>
            <person name="Baker D."/>
            <person name="Gharbi K."/>
            <person name="Hall N."/>
            <person name="Watson M."/>
            <person name="Adriaenssens E.M."/>
            <person name="Foster-Nyarko E."/>
            <person name="Jarju S."/>
            <person name="Secka A."/>
            <person name="Antonio M."/>
            <person name="Oren A."/>
            <person name="Chaudhuri R.R."/>
            <person name="La Ragione R."/>
            <person name="Hildebrand F."/>
            <person name="Pallen M.J."/>
        </authorList>
    </citation>
    <scope>NUCLEOTIDE SEQUENCE</scope>
    <source>
        <strain evidence="5">ChiW19-6364</strain>
    </source>
</reference>
<keyword evidence="2" id="KW-0413">Isomerase</keyword>
<dbReference type="PANTHER" id="PTHR47683:SF2">
    <property type="entry name" value="RNA-BINDING S4 DOMAIN-CONTAINING PROTEIN"/>
    <property type="match status" value="1"/>
</dbReference>
<comment type="caution">
    <text evidence="5">The sequence shown here is derived from an EMBL/GenBank/DDBJ whole genome shotgun (WGS) entry which is preliminary data.</text>
</comment>
<name>A0A9D2R7J0_9FIRM</name>
<dbReference type="Gene3D" id="3.30.70.580">
    <property type="entry name" value="Pseudouridine synthase I, catalytic domain, N-terminal subdomain"/>
    <property type="match status" value="1"/>
</dbReference>
<keyword evidence="3" id="KW-0694">RNA-binding</keyword>
<proteinExistence type="inferred from homology"/>
<dbReference type="GO" id="GO:0000455">
    <property type="term" value="P:enzyme-directed rRNA pseudouridine synthesis"/>
    <property type="evidence" value="ECO:0007669"/>
    <property type="project" value="UniProtKB-ARBA"/>
</dbReference>
<dbReference type="EMBL" id="DWUX01000147">
    <property type="protein sequence ID" value="HJD39999.1"/>
    <property type="molecule type" value="Genomic_DNA"/>
</dbReference>
<dbReference type="GO" id="GO:0120159">
    <property type="term" value="F:rRNA pseudouridine synthase activity"/>
    <property type="evidence" value="ECO:0007669"/>
    <property type="project" value="UniProtKB-ARBA"/>
</dbReference>
<evidence type="ECO:0000259" key="4">
    <source>
        <dbReference type="SMART" id="SM00363"/>
    </source>
</evidence>
<evidence type="ECO:0000256" key="2">
    <source>
        <dbReference type="ARBA" id="ARBA00023235"/>
    </source>
</evidence>
<gene>
    <name evidence="5" type="ORF">H9913_08205</name>
</gene>
<dbReference type="InterPro" id="IPR018496">
    <property type="entry name" value="PsdUridine_synth_RsuA/RluB_CS"/>
</dbReference>
<organism evidence="5 6">
    <name type="scientific">Candidatus Blautia stercoripullorum</name>
    <dbReference type="NCBI Taxonomy" id="2838502"/>
    <lineage>
        <taxon>Bacteria</taxon>
        <taxon>Bacillati</taxon>
        <taxon>Bacillota</taxon>
        <taxon>Clostridia</taxon>
        <taxon>Lachnospirales</taxon>
        <taxon>Lachnospiraceae</taxon>
        <taxon>Blautia</taxon>
    </lineage>
</organism>
<reference evidence="5" key="2">
    <citation type="submission" date="2021-04" db="EMBL/GenBank/DDBJ databases">
        <authorList>
            <person name="Gilroy R."/>
        </authorList>
    </citation>
    <scope>NUCLEOTIDE SEQUENCE</scope>
    <source>
        <strain evidence="5">ChiW19-6364</strain>
    </source>
</reference>
<dbReference type="Gene3D" id="3.10.290.10">
    <property type="entry name" value="RNA-binding S4 domain"/>
    <property type="match status" value="1"/>
</dbReference>
<evidence type="ECO:0000313" key="6">
    <source>
        <dbReference type="Proteomes" id="UP000823850"/>
    </source>
</evidence>
<accession>A0A9D2R7J0</accession>
<dbReference type="InterPro" id="IPR036986">
    <property type="entry name" value="S4_RNA-bd_sf"/>
</dbReference>